<accession>A0ABV7M4R2</accession>
<reference evidence="2" key="1">
    <citation type="journal article" date="2019" name="Int. J. Syst. Evol. Microbiol.">
        <title>The Global Catalogue of Microorganisms (GCM) 10K type strain sequencing project: providing services to taxonomists for standard genome sequencing and annotation.</title>
        <authorList>
            <consortium name="The Broad Institute Genomics Platform"/>
            <consortium name="The Broad Institute Genome Sequencing Center for Infectious Disease"/>
            <person name="Wu L."/>
            <person name="Ma J."/>
        </authorList>
    </citation>
    <scope>NUCLEOTIDE SEQUENCE [LARGE SCALE GENOMIC DNA]</scope>
    <source>
        <strain evidence="2">KCTC 12847</strain>
    </source>
</reference>
<keyword evidence="2" id="KW-1185">Reference proteome</keyword>
<dbReference type="EMBL" id="JBHRUH010000031">
    <property type="protein sequence ID" value="MFC3293500.1"/>
    <property type="molecule type" value="Genomic_DNA"/>
</dbReference>
<evidence type="ECO:0000313" key="1">
    <source>
        <dbReference type="EMBL" id="MFC3293500.1"/>
    </source>
</evidence>
<comment type="caution">
    <text evidence="1">The sequence shown here is derived from an EMBL/GenBank/DDBJ whole genome shotgun (WGS) entry which is preliminary data.</text>
</comment>
<dbReference type="RefSeq" id="WP_156817358.1">
    <property type="nucleotide sequence ID" value="NZ_BMXD01000001.1"/>
</dbReference>
<gene>
    <name evidence="1" type="ORF">ACFOEI_15700</name>
</gene>
<protein>
    <submittedName>
        <fullName evidence="1">Uncharacterized protein</fullName>
    </submittedName>
</protein>
<name>A0ABV7M4R2_9GAMM</name>
<dbReference type="Proteomes" id="UP001595640">
    <property type="component" value="Unassembled WGS sequence"/>
</dbReference>
<proteinExistence type="predicted"/>
<sequence length="323" mass="36172">MAQEGARGRVQPCLLGQPTHRVLTTGRLKEEMRLINKAMLNTLNLFEPQAQQGRAQHKHGFDRCMETAAMQLRQYALGQSDIPGLLHTGLEEVCGVLRDFSHFSAMAQTACRLQGFAEPVLLPHLLGLAMVRYKIESYWQEEVDQEPNDAGFLSHDEIAAACELKLTSLRNAVSRGELSQSEAGLVPIPQALDWMLTRQRCLFLKLARNLPSRQINGKMASLWLERQPTASEVKTISRLRLKLWRLGEQGTLIAVNTGVRQCILTLPFVPPAIDSHDVLITDRSHDKAADLLRKGLGVPGSAPIWQIRLKGREAFESFVSQWL</sequence>
<evidence type="ECO:0000313" key="2">
    <source>
        <dbReference type="Proteomes" id="UP001595640"/>
    </source>
</evidence>
<organism evidence="1 2">
    <name type="scientific">Modicisalibacter luteus</name>
    <dbReference type="NCBI Taxonomy" id="453962"/>
    <lineage>
        <taxon>Bacteria</taxon>
        <taxon>Pseudomonadati</taxon>
        <taxon>Pseudomonadota</taxon>
        <taxon>Gammaproteobacteria</taxon>
        <taxon>Oceanospirillales</taxon>
        <taxon>Halomonadaceae</taxon>
        <taxon>Modicisalibacter</taxon>
    </lineage>
</organism>